<accession>A0AAX4JQZ2</accession>
<proteinExistence type="predicted"/>
<feature type="compositionally biased region" description="Low complexity" evidence="1">
    <location>
        <begin position="298"/>
        <end position="309"/>
    </location>
</feature>
<feature type="region of interest" description="Disordered" evidence="1">
    <location>
        <begin position="17"/>
        <end position="42"/>
    </location>
</feature>
<dbReference type="EMBL" id="CP144100">
    <property type="protein sequence ID" value="WWC87862.1"/>
    <property type="molecule type" value="Genomic_DNA"/>
</dbReference>
<feature type="region of interest" description="Disordered" evidence="1">
    <location>
        <begin position="104"/>
        <end position="129"/>
    </location>
</feature>
<feature type="compositionally biased region" description="Polar residues" evidence="1">
    <location>
        <begin position="500"/>
        <end position="511"/>
    </location>
</feature>
<feature type="region of interest" description="Disordered" evidence="1">
    <location>
        <begin position="460"/>
        <end position="530"/>
    </location>
</feature>
<feature type="region of interest" description="Disordered" evidence="1">
    <location>
        <begin position="168"/>
        <end position="253"/>
    </location>
</feature>
<sequence length="598" mass="67779">MSSAILQSEFSRTSLRSNNYYTPPLLTEEEEGGTSSYSHGNNYRYSSSCGSVKLGIKSKTRNRKRRIMSTRTHSDPVSTKHPHVWDLPDHNDISIHSIIQTNNDGYIDNDTTNYSEDEEDNGSVRQLSQSDLRQTLITTEFAPDLLMDTNDQGLVTTMIKTKYIPNYRRASDPTSDEPPHTPLLPPIELQKWPKGRPKPNGPRDHRELNRTGAIRSKRTRPSFYLGDEDQSQMLVSSSEPHNLYHSESSRKRSLEGYAISPSSHLRHRKSVVDGDYDNVNEQISEFRIINPDNRNGNTSYLSTSLSSRSRTSETDQSEVRSIDDRTRGSIFLGSDLSADELGARLAEYRLTSDYNKGARFVDVMGNYAPEDSTGREGVLGRRPSIVTKRHTNGNAYQKREHDSQVTCQACLDKVRNDPCSLSSSSKGWPYVSQGHFICSNCRRNPCQPNANCSICNPNETTHSRKWSKWRKPAERRAASEDITNRPNEQNLRARHDYESTGETHTQTETDSQQQHKQTPQKTKPKTTKFPSLSFDLGLKWLKTKNQNQQIYTDEDDWDSGLPPNRNGTTVISPIKAQPRPKSASTKGWKDKLSIFGST</sequence>
<protein>
    <recommendedName>
        <fullName evidence="4">Zinc-finger domain-containing protein</fullName>
    </recommendedName>
</protein>
<feature type="compositionally biased region" description="Basic and acidic residues" evidence="1">
    <location>
        <begin position="242"/>
        <end position="253"/>
    </location>
</feature>
<feature type="region of interest" description="Disordered" evidence="1">
    <location>
        <begin position="290"/>
        <end position="321"/>
    </location>
</feature>
<feature type="compositionally biased region" description="Basic residues" evidence="1">
    <location>
        <begin position="56"/>
        <end position="68"/>
    </location>
</feature>
<gene>
    <name evidence="2" type="ORF">L201_002759</name>
</gene>
<dbReference type="Proteomes" id="UP001355207">
    <property type="component" value="Chromosome 3"/>
</dbReference>
<name>A0AAX4JQZ2_9TREE</name>
<feature type="compositionally biased region" description="Polar residues" evidence="1">
    <location>
        <begin position="231"/>
        <end position="240"/>
    </location>
</feature>
<feature type="region of interest" description="Disordered" evidence="1">
    <location>
        <begin position="552"/>
        <end position="598"/>
    </location>
</feature>
<evidence type="ECO:0000313" key="3">
    <source>
        <dbReference type="Proteomes" id="UP001355207"/>
    </source>
</evidence>
<dbReference type="GeneID" id="91093431"/>
<dbReference type="RefSeq" id="XP_066074625.1">
    <property type="nucleotide sequence ID" value="XM_066218528.1"/>
</dbReference>
<feature type="region of interest" description="Disordered" evidence="1">
    <location>
        <begin position="54"/>
        <end position="86"/>
    </location>
</feature>
<feature type="compositionally biased region" description="Basic and acidic residues" evidence="1">
    <location>
        <begin position="471"/>
        <end position="483"/>
    </location>
</feature>
<evidence type="ECO:0000256" key="1">
    <source>
        <dbReference type="SAM" id="MobiDB-lite"/>
    </source>
</evidence>
<evidence type="ECO:0000313" key="2">
    <source>
        <dbReference type="EMBL" id="WWC87862.1"/>
    </source>
</evidence>
<dbReference type="AlphaFoldDB" id="A0AAX4JQZ2"/>
<keyword evidence="3" id="KW-1185">Reference proteome</keyword>
<feature type="compositionally biased region" description="Low complexity" evidence="1">
    <location>
        <begin position="512"/>
        <end position="521"/>
    </location>
</feature>
<feature type="compositionally biased region" description="Basic and acidic residues" evidence="1">
    <location>
        <begin position="310"/>
        <end position="321"/>
    </location>
</feature>
<evidence type="ECO:0008006" key="4">
    <source>
        <dbReference type="Google" id="ProtNLM"/>
    </source>
</evidence>
<organism evidence="2 3">
    <name type="scientific">Kwoniella dendrophila CBS 6074</name>
    <dbReference type="NCBI Taxonomy" id="1295534"/>
    <lineage>
        <taxon>Eukaryota</taxon>
        <taxon>Fungi</taxon>
        <taxon>Dikarya</taxon>
        <taxon>Basidiomycota</taxon>
        <taxon>Agaricomycotina</taxon>
        <taxon>Tremellomycetes</taxon>
        <taxon>Tremellales</taxon>
        <taxon>Cryptococcaceae</taxon>
        <taxon>Kwoniella</taxon>
    </lineage>
</organism>
<feature type="compositionally biased region" description="Polar residues" evidence="1">
    <location>
        <begin position="104"/>
        <end position="114"/>
    </location>
</feature>
<reference evidence="2 3" key="1">
    <citation type="submission" date="2024-01" db="EMBL/GenBank/DDBJ databases">
        <title>Comparative genomics of Cryptococcus and Kwoniella reveals pathogenesis evolution and contrasting modes of karyotype evolution via chromosome fusion or intercentromeric recombination.</title>
        <authorList>
            <person name="Coelho M.A."/>
            <person name="David-Palma M."/>
            <person name="Shea T."/>
            <person name="Bowers K."/>
            <person name="McGinley-Smith S."/>
            <person name="Mohammad A.W."/>
            <person name="Gnirke A."/>
            <person name="Yurkov A.M."/>
            <person name="Nowrousian M."/>
            <person name="Sun S."/>
            <person name="Cuomo C.A."/>
            <person name="Heitman J."/>
        </authorList>
    </citation>
    <scope>NUCLEOTIDE SEQUENCE [LARGE SCALE GENOMIC DNA]</scope>
    <source>
        <strain evidence="2 3">CBS 6074</strain>
    </source>
</reference>